<proteinExistence type="predicted"/>
<protein>
    <recommendedName>
        <fullName evidence="4">Deacetylase PdaC domain-containing protein</fullName>
    </recommendedName>
</protein>
<keyword evidence="1" id="KW-0732">Signal</keyword>
<dbReference type="AlphaFoldDB" id="A0A9J6ZF58"/>
<evidence type="ECO:0000313" key="2">
    <source>
        <dbReference type="EMBL" id="URN94733.1"/>
    </source>
</evidence>
<feature type="signal peptide" evidence="1">
    <location>
        <begin position="1"/>
        <end position="21"/>
    </location>
</feature>
<dbReference type="Gene3D" id="3.30.565.40">
    <property type="entry name" value="Fervidobacterium nodosum Rt17-B1 like"/>
    <property type="match status" value="1"/>
</dbReference>
<reference evidence="2" key="1">
    <citation type="submission" date="2022-05" db="EMBL/GenBank/DDBJ databases">
        <title>Novel bacterial taxa in a minimal lignocellulolytic consortium and its capacity to transform plastics disclosed by genome-resolved metagenomics.</title>
        <authorList>
            <person name="Rodriguez C.A.D."/>
            <person name="Diaz-Garcia L."/>
            <person name="Herrera K."/>
            <person name="Tarazona N.A."/>
            <person name="Sproer C."/>
            <person name="Overmann J."/>
            <person name="Jimenez D.J."/>
        </authorList>
    </citation>
    <scope>NUCLEOTIDE SEQUENCE</scope>
    <source>
        <strain evidence="2">MAG5</strain>
    </source>
</reference>
<evidence type="ECO:0000256" key="1">
    <source>
        <dbReference type="SAM" id="SignalP"/>
    </source>
</evidence>
<accession>A0A9J6ZF58</accession>
<name>A0A9J6ZF58_9BACL</name>
<evidence type="ECO:0000313" key="3">
    <source>
        <dbReference type="Proteomes" id="UP001056756"/>
    </source>
</evidence>
<organism evidence="2 3">
    <name type="scientific">Candidatus Pristimantibacillus lignocellulolyticus</name>
    <dbReference type="NCBI Taxonomy" id="2994561"/>
    <lineage>
        <taxon>Bacteria</taxon>
        <taxon>Bacillati</taxon>
        <taxon>Bacillota</taxon>
        <taxon>Bacilli</taxon>
        <taxon>Bacillales</taxon>
        <taxon>Paenibacillaceae</taxon>
        <taxon>Candidatus Pristimantibacillus</taxon>
    </lineage>
</organism>
<feature type="chain" id="PRO_5039946580" description="Deacetylase PdaC domain-containing protein" evidence="1">
    <location>
        <begin position="22"/>
        <end position="276"/>
    </location>
</feature>
<evidence type="ECO:0008006" key="4">
    <source>
        <dbReference type="Google" id="ProtNLM"/>
    </source>
</evidence>
<dbReference type="EMBL" id="CP097899">
    <property type="protein sequence ID" value="URN94733.1"/>
    <property type="molecule type" value="Genomic_DNA"/>
</dbReference>
<dbReference type="Proteomes" id="UP001056756">
    <property type="component" value="Chromosome"/>
</dbReference>
<sequence length="276" mass="31374">MKATILIVLLLLLSSCGLSNTNLSTKNQIEREDSAINQLTETKTNNNEGSIDLNEKKLELKKVNYSNQNVNISFPAIINLNDLEQEKMLNEILKSEAMQVLDYFGENGQDIELDVNYSSKWIGSTSLSIQFTGSSYVKGGPYPNSIFFTTNLDIKNGKKILLRDIVKIDDKFIDLLRQAKYVQHNSDLNVETEAREKLSEYSYAELISYLNKTDELNVTNKLGVFTYYTKESLGISFNVPHVLGDHVEYEISYSDLKNNILSENIAWIDIQSSREN</sequence>
<dbReference type="PROSITE" id="PS51257">
    <property type="entry name" value="PROKAR_LIPOPROTEIN"/>
    <property type="match status" value="1"/>
</dbReference>
<gene>
    <name evidence="2" type="ORF">NAG76_00280</name>
</gene>
<dbReference type="KEGG" id="plig:NAG76_00280"/>